<name>A0AAV7ULR1_PLEWA</name>
<keyword evidence="2" id="KW-1185">Reference proteome</keyword>
<sequence>MWSQEAAPAPMNHEDKLDKILEAIETAGQDLRNRVDAVAIEVTLLHEDQKKLQGAALGWEFWVLFQAIIKFKEDARQAQAQT</sequence>
<accession>A0AAV7ULR1</accession>
<gene>
    <name evidence="1" type="ORF">NDU88_006690</name>
</gene>
<evidence type="ECO:0000313" key="1">
    <source>
        <dbReference type="EMBL" id="KAJ1189949.1"/>
    </source>
</evidence>
<organism evidence="1 2">
    <name type="scientific">Pleurodeles waltl</name>
    <name type="common">Iberian ribbed newt</name>
    <dbReference type="NCBI Taxonomy" id="8319"/>
    <lineage>
        <taxon>Eukaryota</taxon>
        <taxon>Metazoa</taxon>
        <taxon>Chordata</taxon>
        <taxon>Craniata</taxon>
        <taxon>Vertebrata</taxon>
        <taxon>Euteleostomi</taxon>
        <taxon>Amphibia</taxon>
        <taxon>Batrachia</taxon>
        <taxon>Caudata</taxon>
        <taxon>Salamandroidea</taxon>
        <taxon>Salamandridae</taxon>
        <taxon>Pleurodelinae</taxon>
        <taxon>Pleurodeles</taxon>
    </lineage>
</organism>
<protein>
    <submittedName>
        <fullName evidence="1">Uncharacterized protein</fullName>
    </submittedName>
</protein>
<dbReference type="EMBL" id="JANPWB010000005">
    <property type="protein sequence ID" value="KAJ1189949.1"/>
    <property type="molecule type" value="Genomic_DNA"/>
</dbReference>
<dbReference type="Proteomes" id="UP001066276">
    <property type="component" value="Chromosome 3_1"/>
</dbReference>
<dbReference type="AlphaFoldDB" id="A0AAV7ULR1"/>
<evidence type="ECO:0000313" key="2">
    <source>
        <dbReference type="Proteomes" id="UP001066276"/>
    </source>
</evidence>
<proteinExistence type="predicted"/>
<reference evidence="1" key="1">
    <citation type="journal article" date="2022" name="bioRxiv">
        <title>Sequencing and chromosome-scale assembly of the giantPleurodeles waltlgenome.</title>
        <authorList>
            <person name="Brown T."/>
            <person name="Elewa A."/>
            <person name="Iarovenko S."/>
            <person name="Subramanian E."/>
            <person name="Araus A.J."/>
            <person name="Petzold A."/>
            <person name="Susuki M."/>
            <person name="Suzuki K.-i.T."/>
            <person name="Hayashi T."/>
            <person name="Toyoda A."/>
            <person name="Oliveira C."/>
            <person name="Osipova E."/>
            <person name="Leigh N.D."/>
            <person name="Simon A."/>
            <person name="Yun M.H."/>
        </authorList>
    </citation>
    <scope>NUCLEOTIDE SEQUENCE</scope>
    <source>
        <strain evidence="1">20211129_DDA</strain>
        <tissue evidence="1">Liver</tissue>
    </source>
</reference>
<comment type="caution">
    <text evidence="1">The sequence shown here is derived from an EMBL/GenBank/DDBJ whole genome shotgun (WGS) entry which is preliminary data.</text>
</comment>